<name>A0A8S3PZY9_MYTED</name>
<feature type="chain" id="PRO_5035854310" description="Mutator-like transposase domain-containing protein" evidence="4">
    <location>
        <begin position="19"/>
        <end position="661"/>
    </location>
</feature>
<evidence type="ECO:0000256" key="3">
    <source>
        <dbReference type="ARBA" id="ARBA00022737"/>
    </source>
</evidence>
<dbReference type="PROSITE" id="PS50092">
    <property type="entry name" value="TSP1"/>
    <property type="match status" value="1"/>
</dbReference>
<dbReference type="Gene3D" id="3.80.10.10">
    <property type="entry name" value="Ribonuclease Inhibitor"/>
    <property type="match status" value="1"/>
</dbReference>
<gene>
    <name evidence="6" type="ORF">MEDL_2843</name>
</gene>
<protein>
    <recommendedName>
        <fullName evidence="5">Mutator-like transposase domain-containing protein</fullName>
    </recommendedName>
</protein>
<evidence type="ECO:0000256" key="2">
    <source>
        <dbReference type="ARBA" id="ARBA00022729"/>
    </source>
</evidence>
<accession>A0A8S3PZY9</accession>
<dbReference type="InterPro" id="IPR050541">
    <property type="entry name" value="LRR_TM_domain-containing"/>
</dbReference>
<comment type="caution">
    <text evidence="6">The sequence shown here is derived from an EMBL/GenBank/DDBJ whole genome shotgun (WGS) entry which is preliminary data.</text>
</comment>
<dbReference type="GO" id="GO:0005886">
    <property type="term" value="C:plasma membrane"/>
    <property type="evidence" value="ECO:0007669"/>
    <property type="project" value="TreeGrafter"/>
</dbReference>
<dbReference type="AlphaFoldDB" id="A0A8S3PZY9"/>
<dbReference type="InterPro" id="IPR036383">
    <property type="entry name" value="TSP1_rpt_sf"/>
</dbReference>
<dbReference type="Pfam" id="PF20700">
    <property type="entry name" value="Mutator"/>
    <property type="match status" value="1"/>
</dbReference>
<dbReference type="InterPro" id="IPR049012">
    <property type="entry name" value="Mutator_transp_dom"/>
</dbReference>
<evidence type="ECO:0000256" key="1">
    <source>
        <dbReference type="ARBA" id="ARBA00022614"/>
    </source>
</evidence>
<feature type="signal peptide" evidence="4">
    <location>
        <begin position="1"/>
        <end position="18"/>
    </location>
</feature>
<keyword evidence="2 4" id="KW-0732">Signal</keyword>
<evidence type="ECO:0000259" key="5">
    <source>
        <dbReference type="Pfam" id="PF20700"/>
    </source>
</evidence>
<sequence>MFTVTVFLIVSSLHTACANPCSEFSCDCTDTKVNCNSKSLVDIPADIPNSTTTLTFFGNKISTITADAFKGLAFLTFLLLTENEVSSIAANAFNDVVALEQLSEKYTNRTVTISKNTEMWNEVFREHQNLSPHCNGNLEWDLSMEEKWGSAWRECAKCTQCAYKSKMFNLYEEVASVKRGRRAAKINLGLQVGLHHTPISTASYRKICMASNIPPPSISGMQHTANAISEKIEEENMRDLQRQREKIKRIKKIRGENPDVVNIQSDCVYNNAIYSGIGKTPFQPATQCAYTVAENETYKHSIINTLPKSKLCSKRKHTVSTNVGEHAGPCTANINMQDSIGNEERWARECFEELKEDGLEINEVTTDPDSSAYRAAECLYQEGLTSTTPIHFLDTRHVASNHRKFVNNLSTVCDIMPARLKVQRTRLQSLFASDMAARCQAEFVQANIRYHKSPDVMKSKLSYVSDAIVGCYCGDHTDCSLYSFVCSISRKSQSWIDKSAYLKRHNFEIELNENSENILRQCVNYRLGPGMLAKTAKSANTQKVEALNRSIRSTVPVNVTYARNFTGRVHTACHKVNHGTGNSIVILCEAAGSPIQPVDGRWGSWSTTCSVTCGSGTEYRNIMCDSPSPSEEGIYFIGDAKKLSQCHLGDCPSHIELVNKE</sequence>
<evidence type="ECO:0000313" key="7">
    <source>
        <dbReference type="Proteomes" id="UP000683360"/>
    </source>
</evidence>
<reference evidence="6" key="1">
    <citation type="submission" date="2021-03" db="EMBL/GenBank/DDBJ databases">
        <authorList>
            <person name="Bekaert M."/>
        </authorList>
    </citation>
    <scope>NUCLEOTIDE SEQUENCE</scope>
</reference>
<evidence type="ECO:0000313" key="6">
    <source>
        <dbReference type="EMBL" id="CAG2187362.1"/>
    </source>
</evidence>
<keyword evidence="3" id="KW-0677">Repeat</keyword>
<feature type="domain" description="Mutator-like transposase" evidence="5">
    <location>
        <begin position="108"/>
        <end position="486"/>
    </location>
</feature>
<dbReference type="InterPro" id="IPR032675">
    <property type="entry name" value="LRR_dom_sf"/>
</dbReference>
<evidence type="ECO:0000256" key="4">
    <source>
        <dbReference type="SAM" id="SignalP"/>
    </source>
</evidence>
<dbReference type="Proteomes" id="UP000683360">
    <property type="component" value="Unassembled WGS sequence"/>
</dbReference>
<dbReference type="PANTHER" id="PTHR24369:SF210">
    <property type="entry name" value="CHAOPTIN-RELATED"/>
    <property type="match status" value="1"/>
</dbReference>
<keyword evidence="1" id="KW-0433">Leucine-rich repeat</keyword>
<dbReference type="SUPFAM" id="SSF82895">
    <property type="entry name" value="TSP-1 type 1 repeat"/>
    <property type="match status" value="1"/>
</dbReference>
<dbReference type="SUPFAM" id="SSF52058">
    <property type="entry name" value="L domain-like"/>
    <property type="match status" value="1"/>
</dbReference>
<keyword evidence="7" id="KW-1185">Reference proteome</keyword>
<dbReference type="SMART" id="SM00209">
    <property type="entry name" value="TSP1"/>
    <property type="match status" value="1"/>
</dbReference>
<proteinExistence type="predicted"/>
<dbReference type="PANTHER" id="PTHR24369">
    <property type="entry name" value="ANTIGEN BSP, PUTATIVE-RELATED"/>
    <property type="match status" value="1"/>
</dbReference>
<dbReference type="Pfam" id="PF00090">
    <property type="entry name" value="TSP_1"/>
    <property type="match status" value="1"/>
</dbReference>
<organism evidence="6 7">
    <name type="scientific">Mytilus edulis</name>
    <name type="common">Blue mussel</name>
    <dbReference type="NCBI Taxonomy" id="6550"/>
    <lineage>
        <taxon>Eukaryota</taxon>
        <taxon>Metazoa</taxon>
        <taxon>Spiralia</taxon>
        <taxon>Lophotrochozoa</taxon>
        <taxon>Mollusca</taxon>
        <taxon>Bivalvia</taxon>
        <taxon>Autobranchia</taxon>
        <taxon>Pteriomorphia</taxon>
        <taxon>Mytilida</taxon>
        <taxon>Mytiloidea</taxon>
        <taxon>Mytilidae</taxon>
        <taxon>Mytilinae</taxon>
        <taxon>Mytilus</taxon>
    </lineage>
</organism>
<dbReference type="Gene3D" id="2.20.100.10">
    <property type="entry name" value="Thrombospondin type-1 (TSP1) repeat"/>
    <property type="match status" value="1"/>
</dbReference>
<dbReference type="OrthoDB" id="6122456at2759"/>
<dbReference type="EMBL" id="CAJPWZ010000166">
    <property type="protein sequence ID" value="CAG2187362.1"/>
    <property type="molecule type" value="Genomic_DNA"/>
</dbReference>
<dbReference type="InterPro" id="IPR000884">
    <property type="entry name" value="TSP1_rpt"/>
</dbReference>